<dbReference type="InterPro" id="IPR013105">
    <property type="entry name" value="TPR_2"/>
</dbReference>
<dbReference type="OrthoDB" id="1465784at2"/>
<evidence type="ECO:0000313" key="5">
    <source>
        <dbReference type="Proteomes" id="UP000184609"/>
    </source>
</evidence>
<dbReference type="PROSITE" id="PS50005">
    <property type="entry name" value="TPR"/>
    <property type="match status" value="3"/>
</dbReference>
<dbReference type="Pfam" id="PF00515">
    <property type="entry name" value="TPR_1"/>
    <property type="match status" value="1"/>
</dbReference>
<proteinExistence type="predicted"/>
<reference evidence="5" key="1">
    <citation type="submission" date="2016-12" db="EMBL/GenBank/DDBJ databases">
        <authorList>
            <person name="Varghese N."/>
            <person name="Submissions S."/>
        </authorList>
    </citation>
    <scope>NUCLEOTIDE SEQUENCE [LARGE SCALE GENOMIC DNA]</scope>
    <source>
        <strain evidence="5">DSM 25035</strain>
    </source>
</reference>
<keyword evidence="5" id="KW-1185">Reference proteome</keyword>
<dbReference type="EMBL" id="FRXN01000002">
    <property type="protein sequence ID" value="SHO62230.1"/>
    <property type="molecule type" value="Genomic_DNA"/>
</dbReference>
<dbReference type="PANTHER" id="PTHR44943:SF8">
    <property type="entry name" value="TPR REPEAT-CONTAINING PROTEIN MJ0263"/>
    <property type="match status" value="1"/>
</dbReference>
<feature type="repeat" description="TPR" evidence="3">
    <location>
        <begin position="107"/>
        <end position="140"/>
    </location>
</feature>
<dbReference type="Pfam" id="PF13181">
    <property type="entry name" value="TPR_8"/>
    <property type="match status" value="1"/>
</dbReference>
<evidence type="ECO:0000313" key="4">
    <source>
        <dbReference type="EMBL" id="SHO62230.1"/>
    </source>
</evidence>
<name>A0A1M7ZBK6_9BACT</name>
<dbReference type="InterPro" id="IPR019734">
    <property type="entry name" value="TPR_rpt"/>
</dbReference>
<dbReference type="PANTHER" id="PTHR44943">
    <property type="entry name" value="CELLULOSE SYNTHASE OPERON PROTEIN C"/>
    <property type="match status" value="1"/>
</dbReference>
<gene>
    <name evidence="4" type="ORF">SAMN04488108_2002</name>
</gene>
<feature type="repeat" description="TPR" evidence="3">
    <location>
        <begin position="40"/>
        <end position="73"/>
    </location>
</feature>
<feature type="repeat" description="TPR" evidence="3">
    <location>
        <begin position="170"/>
        <end position="203"/>
    </location>
</feature>
<evidence type="ECO:0000256" key="1">
    <source>
        <dbReference type="ARBA" id="ARBA00022737"/>
    </source>
</evidence>
<dbReference type="SMART" id="SM00028">
    <property type="entry name" value="TPR"/>
    <property type="match status" value="6"/>
</dbReference>
<dbReference type="Proteomes" id="UP000184609">
    <property type="component" value="Unassembled WGS sequence"/>
</dbReference>
<keyword evidence="1" id="KW-0677">Repeat</keyword>
<evidence type="ECO:0000256" key="3">
    <source>
        <dbReference type="PROSITE-ProRule" id="PRU00339"/>
    </source>
</evidence>
<dbReference type="InterPro" id="IPR011990">
    <property type="entry name" value="TPR-like_helical_dom_sf"/>
</dbReference>
<dbReference type="SUPFAM" id="SSF48452">
    <property type="entry name" value="TPR-like"/>
    <property type="match status" value="2"/>
</dbReference>
<sequence length="288" mass="33388">METNLSKELNNQGVESFIKGDSEKAKGLYFQALEENPENTTTLNNLGLLYHQLKDFDQAIDYFRKAISIEEKPVFYLNSGNSFAMKGELDRAKENYFLALKIDPNYANAWVSLAKLKTHQNEIQDAIQYWEKAIQSNPKEEFYLGLSKVLMLNQEFEKALEILATLNSSAEVWFQIGKCEYHLRNHGLAENAYKKALAKNPDNLEIRRHFSLNYITSGQIEKGLEQYDLILKIYPENYQIMTEKGVILCSISEFVEAEKWLKNALELNSEYPKARHYLNLIHTTVRKP</sequence>
<dbReference type="InterPro" id="IPR051685">
    <property type="entry name" value="Ycf3/AcsC/BcsC/TPR_MFPF"/>
</dbReference>
<organism evidence="4 5">
    <name type="scientific">Algoriphagus zhangzhouensis</name>
    <dbReference type="NCBI Taxonomy" id="1073327"/>
    <lineage>
        <taxon>Bacteria</taxon>
        <taxon>Pseudomonadati</taxon>
        <taxon>Bacteroidota</taxon>
        <taxon>Cytophagia</taxon>
        <taxon>Cytophagales</taxon>
        <taxon>Cyclobacteriaceae</taxon>
        <taxon>Algoriphagus</taxon>
    </lineage>
</organism>
<dbReference type="STRING" id="1073327.SAMN04488108_2002"/>
<dbReference type="AlphaFoldDB" id="A0A1M7ZBK6"/>
<dbReference type="Pfam" id="PF07719">
    <property type="entry name" value="TPR_2"/>
    <property type="match status" value="1"/>
</dbReference>
<protein>
    <submittedName>
        <fullName evidence="4">Tetratricopeptide repeat-containing protein</fullName>
    </submittedName>
</protein>
<accession>A0A1M7ZBK6</accession>
<keyword evidence="2 3" id="KW-0802">TPR repeat</keyword>
<dbReference type="Gene3D" id="1.25.40.10">
    <property type="entry name" value="Tetratricopeptide repeat domain"/>
    <property type="match status" value="2"/>
</dbReference>
<dbReference type="RefSeq" id="WP_073571620.1">
    <property type="nucleotide sequence ID" value="NZ_FRXN01000002.1"/>
</dbReference>
<dbReference type="PROSITE" id="PS50293">
    <property type="entry name" value="TPR_REGION"/>
    <property type="match status" value="1"/>
</dbReference>
<evidence type="ECO:0000256" key="2">
    <source>
        <dbReference type="ARBA" id="ARBA00022803"/>
    </source>
</evidence>